<organism evidence="10 11">
    <name type="scientific">Leptolyngbya subtilissima DQ-A4</name>
    <dbReference type="NCBI Taxonomy" id="2933933"/>
    <lineage>
        <taxon>Bacteria</taxon>
        <taxon>Bacillati</taxon>
        <taxon>Cyanobacteriota</taxon>
        <taxon>Cyanophyceae</taxon>
        <taxon>Leptolyngbyales</taxon>
        <taxon>Leptolyngbyaceae</taxon>
        <taxon>Leptolyngbya group</taxon>
        <taxon>Leptolyngbya</taxon>
    </lineage>
</organism>
<feature type="transmembrane region" description="Helical" evidence="8">
    <location>
        <begin position="179"/>
        <end position="200"/>
    </location>
</feature>
<feature type="transmembrane region" description="Helical" evidence="8">
    <location>
        <begin position="220"/>
        <end position="248"/>
    </location>
</feature>
<evidence type="ECO:0000256" key="8">
    <source>
        <dbReference type="SAM" id="Phobius"/>
    </source>
</evidence>
<evidence type="ECO:0000259" key="9">
    <source>
        <dbReference type="PROSITE" id="PS51201"/>
    </source>
</evidence>
<feature type="transmembrane region" description="Helical" evidence="8">
    <location>
        <begin position="93"/>
        <end position="113"/>
    </location>
</feature>
<dbReference type="PANTHER" id="PTHR42751:SF3">
    <property type="entry name" value="SODIUM_GLUTAMATE SYMPORTER"/>
    <property type="match status" value="1"/>
</dbReference>
<evidence type="ECO:0000313" key="11">
    <source>
        <dbReference type="Proteomes" id="UP001482513"/>
    </source>
</evidence>
<evidence type="ECO:0000256" key="2">
    <source>
        <dbReference type="ARBA" id="ARBA00005551"/>
    </source>
</evidence>
<evidence type="ECO:0000256" key="6">
    <source>
        <dbReference type="ARBA" id="ARBA00023136"/>
    </source>
</evidence>
<feature type="transmembrane region" description="Helical" evidence="8">
    <location>
        <begin position="32"/>
        <end position="51"/>
    </location>
</feature>
<dbReference type="Pfam" id="PF02254">
    <property type="entry name" value="TrkA_N"/>
    <property type="match status" value="1"/>
</dbReference>
<keyword evidence="4 8" id="KW-0812">Transmembrane</keyword>
<dbReference type="InterPro" id="IPR006153">
    <property type="entry name" value="Cation/H_exchanger_TM"/>
</dbReference>
<dbReference type="PROSITE" id="PS51201">
    <property type="entry name" value="RCK_N"/>
    <property type="match status" value="1"/>
</dbReference>
<evidence type="ECO:0000256" key="7">
    <source>
        <dbReference type="SAM" id="MobiDB-lite"/>
    </source>
</evidence>
<dbReference type="InterPro" id="IPR003148">
    <property type="entry name" value="RCK_N"/>
</dbReference>
<evidence type="ECO:0000256" key="1">
    <source>
        <dbReference type="ARBA" id="ARBA00004141"/>
    </source>
</evidence>
<reference evidence="10 11" key="1">
    <citation type="submission" date="2022-04" db="EMBL/GenBank/DDBJ databases">
        <title>Positive selection, recombination, and allopatry shape intraspecific diversity of widespread and dominant cyanobacteria.</title>
        <authorList>
            <person name="Wei J."/>
            <person name="Shu W."/>
            <person name="Hu C."/>
        </authorList>
    </citation>
    <scope>NUCLEOTIDE SEQUENCE [LARGE SCALE GENOMIC DNA]</scope>
    <source>
        <strain evidence="10 11">DQ-A4</strain>
    </source>
</reference>
<proteinExistence type="inferred from homology"/>
<keyword evidence="11" id="KW-1185">Reference proteome</keyword>
<feature type="transmembrane region" description="Helical" evidence="8">
    <location>
        <begin position="334"/>
        <end position="354"/>
    </location>
</feature>
<keyword evidence="5 8" id="KW-1133">Transmembrane helix</keyword>
<feature type="transmembrane region" description="Helical" evidence="8">
    <location>
        <begin position="268"/>
        <end position="286"/>
    </location>
</feature>
<feature type="transmembrane region" description="Helical" evidence="8">
    <location>
        <begin position="119"/>
        <end position="139"/>
    </location>
</feature>
<feature type="transmembrane region" description="Helical" evidence="8">
    <location>
        <begin position="151"/>
        <end position="173"/>
    </location>
</feature>
<dbReference type="EMBL" id="JAMPKX010000005">
    <property type="protein sequence ID" value="MEP0947717.1"/>
    <property type="molecule type" value="Genomic_DNA"/>
</dbReference>
<dbReference type="InterPro" id="IPR038770">
    <property type="entry name" value="Na+/solute_symporter_sf"/>
</dbReference>
<feature type="compositionally biased region" description="Basic and acidic residues" evidence="7">
    <location>
        <begin position="587"/>
        <end position="603"/>
    </location>
</feature>
<dbReference type="Gene3D" id="1.20.1530.20">
    <property type="match status" value="1"/>
</dbReference>
<gene>
    <name evidence="10" type="ORF">NC992_12615</name>
</gene>
<feature type="transmembrane region" description="Helical" evidence="8">
    <location>
        <begin position="361"/>
        <end position="379"/>
    </location>
</feature>
<keyword evidence="3" id="KW-0813">Transport</keyword>
<comment type="similarity">
    <text evidence="2">Belongs to the monovalent cation:proton antiporter 2 (CPA2) transporter (TC 2.A.37) family.</text>
</comment>
<feature type="transmembrane region" description="Helical" evidence="8">
    <location>
        <begin position="298"/>
        <end position="322"/>
    </location>
</feature>
<evidence type="ECO:0000256" key="3">
    <source>
        <dbReference type="ARBA" id="ARBA00022448"/>
    </source>
</evidence>
<dbReference type="PANTHER" id="PTHR42751">
    <property type="entry name" value="SODIUM/HYDROGEN EXCHANGER FAMILY/TRKA DOMAIN PROTEIN"/>
    <property type="match status" value="1"/>
</dbReference>
<feature type="domain" description="RCK N-terminal" evidence="9">
    <location>
        <begin position="413"/>
        <end position="535"/>
    </location>
</feature>
<dbReference type="Proteomes" id="UP001482513">
    <property type="component" value="Unassembled WGS sequence"/>
</dbReference>
<dbReference type="RefSeq" id="WP_242021444.1">
    <property type="nucleotide sequence ID" value="NZ_JAMPKX010000005.1"/>
</dbReference>
<feature type="region of interest" description="Disordered" evidence="7">
    <location>
        <begin position="584"/>
        <end position="603"/>
    </location>
</feature>
<feature type="transmembrane region" description="Helical" evidence="8">
    <location>
        <begin position="6"/>
        <end position="25"/>
    </location>
</feature>
<evidence type="ECO:0000256" key="4">
    <source>
        <dbReference type="ARBA" id="ARBA00022692"/>
    </source>
</evidence>
<keyword evidence="6 8" id="KW-0472">Membrane</keyword>
<name>A0ABV0K706_9CYAN</name>
<dbReference type="InterPro" id="IPR036291">
    <property type="entry name" value="NAD(P)-bd_dom_sf"/>
</dbReference>
<dbReference type="Pfam" id="PF00999">
    <property type="entry name" value="Na_H_Exchanger"/>
    <property type="match status" value="1"/>
</dbReference>
<evidence type="ECO:0000256" key="5">
    <source>
        <dbReference type="ARBA" id="ARBA00022989"/>
    </source>
</evidence>
<dbReference type="Gene3D" id="3.40.50.720">
    <property type="entry name" value="NAD(P)-binding Rossmann-like Domain"/>
    <property type="match status" value="1"/>
</dbReference>
<feature type="transmembrane region" description="Helical" evidence="8">
    <location>
        <begin position="63"/>
        <end position="81"/>
    </location>
</feature>
<accession>A0ABV0K706</accession>
<sequence length="603" mass="64797">MTAEPNFVLDLTLALGASAIGGYIAHRLKQPALLGYLVTGLVIGPFGLGLQTDVEQIQGLAEVGIAFLLFALGVEFSLTELKRVKDIALKGSFLQMGLTTLLVCSVSLLSGTANSPLQGIFLGLVLSLSSTAVVLKTLTDRGETATVHGQVMLGLLISQDLALGLMLAVLPVLNQPDALGPALAIAALKFGLFLAGAIALGRWVVPQLIQHIAATESSELFLLTVVALCLSVAWITSFLGLSIAMGAFVAGLMISEIDYADQALGKILPLRDTFACLFFASIGMLIDPHLIVSDLGRILELVALIMVGKALIILPIVLGFGYSLKTAVRASFGLNQIGEFSFVLALMGLELGLINEERYSLLLGTIAISLMLTPLWINLAPKVADWLHNLPVLKDFLNQAEDPKLLSVPGDIHDHVIVAGYGRVGEVLVNVLLSRGYSVLVVDNSETAIQRLRNRHAPLVQIPFVYGDADSELVLEKTSLETAKALAITLPDPTTTRLVLQRALLRAPELDIIARSHNNEEIDVLTQLGAREVVQPEFEAALELGSHVLNTLGEQSIEIQSVLDWIRQDRYRSIRPAVQVGEGYRNTAKERKQKSEKVESSAS</sequence>
<comment type="caution">
    <text evidence="10">The sequence shown here is derived from an EMBL/GenBank/DDBJ whole genome shotgun (WGS) entry which is preliminary data.</text>
</comment>
<comment type="subcellular location">
    <subcellularLocation>
        <location evidence="1">Membrane</location>
        <topology evidence="1">Multi-pass membrane protein</topology>
    </subcellularLocation>
</comment>
<dbReference type="SUPFAM" id="SSF51735">
    <property type="entry name" value="NAD(P)-binding Rossmann-fold domains"/>
    <property type="match status" value="1"/>
</dbReference>
<evidence type="ECO:0000313" key="10">
    <source>
        <dbReference type="EMBL" id="MEP0947717.1"/>
    </source>
</evidence>
<protein>
    <submittedName>
        <fullName evidence="10">Cation:proton antiporter</fullName>
    </submittedName>
</protein>